<accession>A0A8T1V4N2</accession>
<organism evidence="2 3">
    <name type="scientific">Phytophthora pseudosyringae</name>
    <dbReference type="NCBI Taxonomy" id="221518"/>
    <lineage>
        <taxon>Eukaryota</taxon>
        <taxon>Sar</taxon>
        <taxon>Stramenopiles</taxon>
        <taxon>Oomycota</taxon>
        <taxon>Peronosporomycetes</taxon>
        <taxon>Peronosporales</taxon>
        <taxon>Peronosporaceae</taxon>
        <taxon>Phytophthora</taxon>
    </lineage>
</organism>
<keyword evidence="1" id="KW-0472">Membrane</keyword>
<reference evidence="2" key="1">
    <citation type="submission" date="2021-02" db="EMBL/GenBank/DDBJ databases">
        <authorList>
            <person name="Palmer J.M."/>
        </authorList>
    </citation>
    <scope>NUCLEOTIDE SEQUENCE</scope>
    <source>
        <strain evidence="2">SCRP734</strain>
    </source>
</reference>
<keyword evidence="1" id="KW-0812">Transmembrane</keyword>
<gene>
    <name evidence="2" type="primary">CEP41_16</name>
    <name evidence="2" type="ORF">PHYPSEUDO_013998</name>
</gene>
<evidence type="ECO:0000313" key="3">
    <source>
        <dbReference type="Proteomes" id="UP000694044"/>
    </source>
</evidence>
<feature type="transmembrane region" description="Helical" evidence="1">
    <location>
        <begin position="196"/>
        <end position="216"/>
    </location>
</feature>
<feature type="transmembrane region" description="Helical" evidence="1">
    <location>
        <begin position="20"/>
        <end position="44"/>
    </location>
</feature>
<dbReference type="Proteomes" id="UP000694044">
    <property type="component" value="Unassembled WGS sequence"/>
</dbReference>
<keyword evidence="3" id="KW-1185">Reference proteome</keyword>
<sequence>MDTADEEVVVVTWWTFMMWWLVFLLVHLVTCGYNAVYALFYWELEQTTLCWYLGFYHVGMAPEDYRIIAVVHAVMCSIHAVCVLLMVGSSLWLWTLAFTPWGGSCVIGHDGTRRASGRPELNMIQGTDTSRRSSSFIRSSVSKLAFQLTDRYGLLGVNGKYFHIIHTCRELIETSFQTIQAYRMSFLLPNMLLNRFYVVGLVLNCWSSAIIYVLPFGKNETRRRFASLASDCALDLLSCMGVTCIIVLSYINQYDTETTDFPRGIWYNDEWVAHALNEFQMILVVSWSDLFSRALFSLGLVVTTTNLKELLYRSARHRNRVVVAASTKSMPPKQVKVKPPLHQSSTLRQTIGEDPHPVPVVYGKSSLTYTRLHRVALVWMHSVHLIFLLWGLVVLGLHIQASVQPGLPQCVLQVRTWAVSRPSCFFLCLDCYQLGISGFVDEVDSNWREFDGSTVAILLIKHCPLLDVPDVFNEFHQLISIKVYNSTILAWKDSAAITNSNHPGFLALMLARVNMTDGLLPAGLQSSDTPYNLYDFEFCVTNLRAVPDDLDTKWNAGSMVFMEYSQLEEVPPAVLRIMPYYLSLVGSPISELPHEIFEIEGMTDLAIGYTNIHELPERVTQLSTTLTTIYMHETNVSYFWSWADQLINSDNSRWMSRPLLAGGSAYCDDLERISSGPADVFHALPSPQYSVHLMDPANAINGGSIWSWVDCSPAISGQTAPLFALAAEDERNALSF</sequence>
<keyword evidence="1" id="KW-1133">Transmembrane helix</keyword>
<evidence type="ECO:0000313" key="2">
    <source>
        <dbReference type="EMBL" id="KAG7376227.1"/>
    </source>
</evidence>
<dbReference type="AlphaFoldDB" id="A0A8T1V4N2"/>
<proteinExistence type="predicted"/>
<comment type="caution">
    <text evidence="2">The sequence shown here is derived from an EMBL/GenBank/DDBJ whole genome shotgun (WGS) entry which is preliminary data.</text>
</comment>
<evidence type="ECO:0000256" key="1">
    <source>
        <dbReference type="SAM" id="Phobius"/>
    </source>
</evidence>
<dbReference type="EMBL" id="JAGDFM010000766">
    <property type="protein sequence ID" value="KAG7376227.1"/>
    <property type="molecule type" value="Genomic_DNA"/>
</dbReference>
<protein>
    <submittedName>
        <fullName evidence="2">Centrosomal protein of 41 kDa</fullName>
    </submittedName>
</protein>
<name>A0A8T1V4N2_9STRA</name>
<feature type="transmembrane region" description="Helical" evidence="1">
    <location>
        <begin position="65"/>
        <end position="94"/>
    </location>
</feature>
<dbReference type="OrthoDB" id="122149at2759"/>
<feature type="transmembrane region" description="Helical" evidence="1">
    <location>
        <begin position="376"/>
        <end position="399"/>
    </location>
</feature>
<feature type="transmembrane region" description="Helical" evidence="1">
    <location>
        <begin position="228"/>
        <end position="251"/>
    </location>
</feature>